<sequence>MHVNIVYNEYMSDSAPLGRPMSVRLPDDLRARVEALAKATRRSQGDVVREVLERDLAELEWEHGIIARAADLRSGRVQAVPLAVVERELGLSDAPVDASILDKIE</sequence>
<protein>
    <submittedName>
        <fullName evidence="2">RHH-type transcriptional regulator, rel operon repressor / antitoxin RelB</fullName>
    </submittedName>
    <submittedName>
        <fullName evidence="3">Ribbon-helix-helix protein, CopG family</fullName>
    </submittedName>
</protein>
<dbReference type="Pfam" id="PF01402">
    <property type="entry name" value="RHH_1"/>
    <property type="match status" value="1"/>
</dbReference>
<dbReference type="GO" id="GO:0006355">
    <property type="term" value="P:regulation of DNA-templated transcription"/>
    <property type="evidence" value="ECO:0007669"/>
    <property type="project" value="InterPro"/>
</dbReference>
<accession>A0A4V3I871</accession>
<reference evidence="2 4" key="1">
    <citation type="submission" date="2016-10" db="EMBL/GenBank/DDBJ databases">
        <authorList>
            <person name="Varghese N."/>
            <person name="Submissions S."/>
        </authorList>
    </citation>
    <scope>NUCLEOTIDE SEQUENCE [LARGE SCALE GENOMIC DNA]</scope>
    <source>
        <strain evidence="2 4">CGMCC 1.11215</strain>
    </source>
</reference>
<organism evidence="2 4">
    <name type="scientific">Cryobacterium flavum</name>
    <dbReference type="NCBI Taxonomy" id="1424659"/>
    <lineage>
        <taxon>Bacteria</taxon>
        <taxon>Bacillati</taxon>
        <taxon>Actinomycetota</taxon>
        <taxon>Actinomycetes</taxon>
        <taxon>Micrococcales</taxon>
        <taxon>Microbacteriaceae</taxon>
        <taxon>Cryobacterium</taxon>
    </lineage>
</organism>
<gene>
    <name evidence="3" type="ORF">E3O21_18890</name>
    <name evidence="2" type="ORF">SAMN05216368_103123</name>
</gene>
<evidence type="ECO:0000313" key="3">
    <source>
        <dbReference type="EMBL" id="TFB73127.1"/>
    </source>
</evidence>
<dbReference type="EMBL" id="SOFD01000041">
    <property type="protein sequence ID" value="TFB73127.1"/>
    <property type="molecule type" value="Genomic_DNA"/>
</dbReference>
<dbReference type="Proteomes" id="UP000199639">
    <property type="component" value="Unassembled WGS sequence"/>
</dbReference>
<dbReference type="AlphaFoldDB" id="A0A4V3I871"/>
<dbReference type="InterPro" id="IPR013321">
    <property type="entry name" value="Arc_rbn_hlx_hlx"/>
</dbReference>
<evidence type="ECO:0000313" key="5">
    <source>
        <dbReference type="Proteomes" id="UP000298252"/>
    </source>
</evidence>
<evidence type="ECO:0000259" key="1">
    <source>
        <dbReference type="Pfam" id="PF01402"/>
    </source>
</evidence>
<dbReference type="Gene3D" id="1.10.1220.10">
    <property type="entry name" value="Met repressor-like"/>
    <property type="match status" value="1"/>
</dbReference>
<dbReference type="InterPro" id="IPR002145">
    <property type="entry name" value="CopG"/>
</dbReference>
<dbReference type="InterPro" id="IPR010985">
    <property type="entry name" value="Ribbon_hlx_hlx"/>
</dbReference>
<dbReference type="Proteomes" id="UP000298252">
    <property type="component" value="Unassembled WGS sequence"/>
</dbReference>
<dbReference type="STRING" id="1424659.SAMN05216368_103123"/>
<keyword evidence="5" id="KW-1185">Reference proteome</keyword>
<name>A0A4V3I871_9MICO</name>
<evidence type="ECO:0000313" key="2">
    <source>
        <dbReference type="EMBL" id="SDM98048.1"/>
    </source>
</evidence>
<dbReference type="CDD" id="cd22233">
    <property type="entry name" value="RHH_CopAso-like"/>
    <property type="match status" value="1"/>
</dbReference>
<dbReference type="EMBL" id="FNIB01000003">
    <property type="protein sequence ID" value="SDM98048.1"/>
    <property type="molecule type" value="Genomic_DNA"/>
</dbReference>
<evidence type="ECO:0000313" key="4">
    <source>
        <dbReference type="Proteomes" id="UP000199639"/>
    </source>
</evidence>
<dbReference type="SUPFAM" id="SSF47598">
    <property type="entry name" value="Ribbon-helix-helix"/>
    <property type="match status" value="1"/>
</dbReference>
<reference evidence="3 5" key="2">
    <citation type="submission" date="2019-03" db="EMBL/GenBank/DDBJ databases">
        <title>Genomics of glacier-inhabiting Cryobacterium strains.</title>
        <authorList>
            <person name="Liu Q."/>
            <person name="Xin Y.-H."/>
        </authorList>
    </citation>
    <scope>NUCLEOTIDE SEQUENCE [LARGE SCALE GENOMIC DNA]</scope>
    <source>
        <strain evidence="3 5">Hh8</strain>
    </source>
</reference>
<feature type="domain" description="Ribbon-helix-helix protein CopG" evidence="1">
    <location>
        <begin position="22"/>
        <end position="57"/>
    </location>
</feature>
<proteinExistence type="predicted"/>